<comment type="subunit">
    <text evidence="12">Interacts with CtaB.</text>
</comment>
<evidence type="ECO:0000256" key="5">
    <source>
        <dbReference type="ARBA" id="ARBA00022989"/>
    </source>
</evidence>
<dbReference type="EC" id="1.17.99.9" evidence="12"/>
<comment type="cofactor">
    <cofactor evidence="1 12">
        <name>heme b</name>
        <dbReference type="ChEBI" id="CHEBI:60344"/>
    </cofactor>
</comment>
<dbReference type="PANTHER" id="PTHR23289:SF2">
    <property type="entry name" value="CYTOCHROME C OXIDASE ASSEMBLY PROTEIN COX15 HOMOLOG"/>
    <property type="match status" value="1"/>
</dbReference>
<dbReference type="Proteomes" id="UP000199423">
    <property type="component" value="Unassembled WGS sequence"/>
</dbReference>
<dbReference type="UniPathway" id="UPA00269">
    <property type="reaction ID" value="UER00713"/>
</dbReference>
<dbReference type="GO" id="GO:0120547">
    <property type="term" value="F:heme A synthase activity"/>
    <property type="evidence" value="ECO:0007669"/>
    <property type="project" value="UniProtKB-EC"/>
</dbReference>
<dbReference type="PANTHER" id="PTHR23289">
    <property type="entry name" value="CYTOCHROME C OXIDASE ASSEMBLY PROTEIN COX15"/>
    <property type="match status" value="1"/>
</dbReference>
<dbReference type="GO" id="GO:0016653">
    <property type="term" value="F:oxidoreductase activity, acting on NAD(P)H, heme protein as acceptor"/>
    <property type="evidence" value="ECO:0007669"/>
    <property type="project" value="TreeGrafter"/>
</dbReference>
<comment type="catalytic activity">
    <reaction evidence="11">
        <text>Fe(II)-heme o + 2 A + H2O = Fe(II)-heme a + 2 AH2</text>
        <dbReference type="Rhea" id="RHEA:63388"/>
        <dbReference type="ChEBI" id="CHEBI:13193"/>
        <dbReference type="ChEBI" id="CHEBI:15377"/>
        <dbReference type="ChEBI" id="CHEBI:17499"/>
        <dbReference type="ChEBI" id="CHEBI:60530"/>
        <dbReference type="ChEBI" id="CHEBI:61715"/>
        <dbReference type="EC" id="1.17.99.9"/>
    </reaction>
    <physiologicalReaction direction="left-to-right" evidence="11">
        <dbReference type="Rhea" id="RHEA:63389"/>
    </physiologicalReaction>
</comment>
<feature type="transmembrane region" description="Helical" evidence="12">
    <location>
        <begin position="277"/>
        <end position="294"/>
    </location>
</feature>
<keyword evidence="4 12" id="KW-0479">Metal-binding</keyword>
<reference evidence="14" key="1">
    <citation type="submission" date="2016-10" db="EMBL/GenBank/DDBJ databases">
        <authorList>
            <person name="Varghese N."/>
            <person name="Submissions S."/>
        </authorList>
    </citation>
    <scope>NUCLEOTIDE SEQUENCE [LARGE SCALE GENOMIC DNA]</scope>
    <source>
        <strain evidence="14">DSM 1565</strain>
    </source>
</reference>
<evidence type="ECO:0000256" key="11">
    <source>
        <dbReference type="ARBA" id="ARBA00048044"/>
    </source>
</evidence>
<dbReference type="GO" id="GO:0006784">
    <property type="term" value="P:heme A biosynthetic process"/>
    <property type="evidence" value="ECO:0007669"/>
    <property type="project" value="UniProtKB-UniRule"/>
</dbReference>
<feature type="transmembrane region" description="Helical" evidence="12">
    <location>
        <begin position="140"/>
        <end position="158"/>
    </location>
</feature>
<keyword evidence="9 12" id="KW-0472">Membrane</keyword>
<keyword evidence="8 12" id="KW-0350">Heme biosynthesis</keyword>
<comment type="function">
    <text evidence="12">Catalyzes the conversion of heme O to heme A by two successive hydroxylations of the methyl group at C8. The first hydroxylation forms heme I, the second hydroxylation results in an unstable dihydroxymethyl group, which spontaneously dehydrates, resulting in the formyl group of heme A.</text>
</comment>
<organism evidence="13 14">
    <name type="scientific">Hyphomicrobium facile</name>
    <dbReference type="NCBI Taxonomy" id="51670"/>
    <lineage>
        <taxon>Bacteria</taxon>
        <taxon>Pseudomonadati</taxon>
        <taxon>Pseudomonadota</taxon>
        <taxon>Alphaproteobacteria</taxon>
        <taxon>Hyphomicrobiales</taxon>
        <taxon>Hyphomicrobiaceae</taxon>
        <taxon>Hyphomicrobium</taxon>
    </lineage>
</organism>
<feature type="transmembrane region" description="Helical" evidence="12">
    <location>
        <begin position="27"/>
        <end position="46"/>
    </location>
</feature>
<proteinExistence type="inferred from homology"/>
<feature type="transmembrane region" description="Helical" evidence="12">
    <location>
        <begin position="213"/>
        <end position="240"/>
    </location>
</feature>
<feature type="binding site" description="axial binding residue" evidence="12">
    <location>
        <position position="275"/>
    </location>
    <ligand>
        <name>heme</name>
        <dbReference type="ChEBI" id="CHEBI:30413"/>
    </ligand>
    <ligandPart>
        <name>Fe</name>
        <dbReference type="ChEBI" id="CHEBI:18248"/>
    </ligandPart>
</feature>
<evidence type="ECO:0000256" key="12">
    <source>
        <dbReference type="HAMAP-Rule" id="MF_01665"/>
    </source>
</evidence>
<dbReference type="Pfam" id="PF02628">
    <property type="entry name" value="COX15-CtaA"/>
    <property type="match status" value="1"/>
</dbReference>
<evidence type="ECO:0000256" key="10">
    <source>
        <dbReference type="ARBA" id="ARBA00044501"/>
    </source>
</evidence>
<gene>
    <name evidence="12" type="primary">ctaA</name>
    <name evidence="13" type="ORF">SAMN04488557_1662</name>
</gene>
<keyword evidence="12" id="KW-1003">Cell membrane</keyword>
<dbReference type="InterPro" id="IPR003780">
    <property type="entry name" value="COX15/CtaA_fam"/>
</dbReference>
<evidence type="ECO:0000256" key="6">
    <source>
        <dbReference type="ARBA" id="ARBA00023002"/>
    </source>
</evidence>
<dbReference type="EMBL" id="FPCH01000002">
    <property type="protein sequence ID" value="SFV32610.1"/>
    <property type="molecule type" value="Genomic_DNA"/>
</dbReference>
<feature type="transmembrane region" description="Helical" evidence="12">
    <location>
        <begin position="334"/>
        <end position="353"/>
    </location>
</feature>
<protein>
    <recommendedName>
        <fullName evidence="12">Heme A synthase</fullName>
        <shortName evidence="12">HAS</shortName>
        <ecNumber evidence="12">1.17.99.9</ecNumber>
    </recommendedName>
    <alternativeName>
        <fullName evidence="12">Cytochrome aa3-controlling protein</fullName>
    </alternativeName>
</protein>
<feature type="binding site" description="axial binding residue" evidence="12">
    <location>
        <position position="336"/>
    </location>
    <ligand>
        <name>heme</name>
        <dbReference type="ChEBI" id="CHEBI:30413"/>
    </ligand>
    <ligandPart>
        <name>Fe</name>
        <dbReference type="ChEBI" id="CHEBI:18248"/>
    </ligandPart>
</feature>
<dbReference type="OrthoDB" id="9793156at2"/>
<keyword evidence="14" id="KW-1185">Reference proteome</keyword>
<dbReference type="InterPro" id="IPR023754">
    <property type="entry name" value="HemeA_Synthase_type2"/>
</dbReference>
<dbReference type="STRING" id="51670.SAMN04488557_1662"/>
<evidence type="ECO:0000313" key="13">
    <source>
        <dbReference type="EMBL" id="SFV32610.1"/>
    </source>
</evidence>
<feature type="transmembrane region" description="Helical" evidence="12">
    <location>
        <begin position="306"/>
        <end position="328"/>
    </location>
</feature>
<evidence type="ECO:0000313" key="14">
    <source>
        <dbReference type="Proteomes" id="UP000199423"/>
    </source>
</evidence>
<evidence type="ECO:0000256" key="7">
    <source>
        <dbReference type="ARBA" id="ARBA00023004"/>
    </source>
</evidence>
<dbReference type="HAMAP" id="MF_01665">
    <property type="entry name" value="HemeA_synth_type2"/>
    <property type="match status" value="1"/>
</dbReference>
<keyword evidence="6 12" id="KW-0560">Oxidoreductase</keyword>
<comment type="similarity">
    <text evidence="12">Belongs to the COX15/CtaA family. Type 2 subfamily.</text>
</comment>
<dbReference type="RefSeq" id="WP_092866947.1">
    <property type="nucleotide sequence ID" value="NZ_FPCH01000002.1"/>
</dbReference>
<evidence type="ECO:0000256" key="9">
    <source>
        <dbReference type="ARBA" id="ARBA00023136"/>
    </source>
</evidence>
<comment type="pathway">
    <text evidence="10 12">Porphyrin-containing compound metabolism; heme A biosynthesis; heme A from heme O: step 1/1.</text>
</comment>
<feature type="transmembrane region" description="Helical" evidence="12">
    <location>
        <begin position="173"/>
        <end position="192"/>
    </location>
</feature>
<keyword evidence="7 12" id="KW-0408">Iron</keyword>
<evidence type="ECO:0000256" key="3">
    <source>
        <dbReference type="ARBA" id="ARBA00022692"/>
    </source>
</evidence>
<dbReference type="GO" id="GO:0005886">
    <property type="term" value="C:plasma membrane"/>
    <property type="evidence" value="ECO:0007669"/>
    <property type="project" value="UniProtKB-SubCell"/>
</dbReference>
<comment type="subcellular location">
    <subcellularLocation>
        <location evidence="12">Cell membrane</location>
        <topology evidence="12">Multi-pass membrane protein</topology>
    </subcellularLocation>
    <subcellularLocation>
        <location evidence="2">Membrane</location>
        <topology evidence="2">Multi-pass membrane protein</topology>
    </subcellularLocation>
</comment>
<dbReference type="GO" id="GO:0046872">
    <property type="term" value="F:metal ion binding"/>
    <property type="evidence" value="ECO:0007669"/>
    <property type="project" value="UniProtKB-KW"/>
</dbReference>
<evidence type="ECO:0000256" key="2">
    <source>
        <dbReference type="ARBA" id="ARBA00004141"/>
    </source>
</evidence>
<dbReference type="AlphaFoldDB" id="A0A1I7ND72"/>
<accession>A0A1I7ND72</accession>
<evidence type="ECO:0000256" key="8">
    <source>
        <dbReference type="ARBA" id="ARBA00023133"/>
    </source>
</evidence>
<feature type="transmembrane region" description="Helical" evidence="12">
    <location>
        <begin position="110"/>
        <end position="128"/>
    </location>
</feature>
<keyword evidence="5 12" id="KW-1133">Transmembrane helix</keyword>
<evidence type="ECO:0000256" key="1">
    <source>
        <dbReference type="ARBA" id="ARBA00001970"/>
    </source>
</evidence>
<sequence>MTTAQLSVKREAAATLGRNSGNRAVSLWLWFVALLVFAMVVVGGATRLTESGLSITEWQPLLGAFPPLTHADWMTAFEKYKQIPQYTALNHGMSLEDFQFIYWWEWGHRLLGRLIGVVFALPLVFFWWTGRLDRGTGMKFLGILALGALQGAIGWYMVKSGLSDRIEVSQYRLALHLTTAFMILGLLVWLALDEWPAEPYVTGEIATPLIKRMASIIVAAVLVQVVLGAFVAGLRAGLIYNTWPTMDGQWFPSDYWVNPAYLSFFEGHAAAQFNHRVVAYIVTALVLVQVWLTYRTPVDDRIRLSALWLGGAVILQAVLGIATLLAHVPLHLGLLHQAGGAVVLAIAVVHLYATRRAGIEPRDFSSRGRASA</sequence>
<keyword evidence="3 12" id="KW-0812">Transmembrane</keyword>
<name>A0A1I7ND72_9HYPH</name>
<evidence type="ECO:0000256" key="4">
    <source>
        <dbReference type="ARBA" id="ARBA00022723"/>
    </source>
</evidence>